<dbReference type="InterPro" id="IPR016181">
    <property type="entry name" value="Acyl_CoA_acyltransferase"/>
</dbReference>
<evidence type="ECO:0000259" key="1">
    <source>
        <dbReference type="PROSITE" id="PS51186"/>
    </source>
</evidence>
<dbReference type="Gene3D" id="3.40.630.30">
    <property type="match status" value="1"/>
</dbReference>
<dbReference type="OrthoDB" id="9796171at2"/>
<evidence type="ECO:0000313" key="3">
    <source>
        <dbReference type="Proteomes" id="UP000254467"/>
    </source>
</evidence>
<protein>
    <submittedName>
        <fullName evidence="2">Acetyltransferase</fullName>
    </submittedName>
</protein>
<dbReference type="GO" id="GO:0016747">
    <property type="term" value="F:acyltransferase activity, transferring groups other than amino-acyl groups"/>
    <property type="evidence" value="ECO:0007669"/>
    <property type="project" value="InterPro"/>
</dbReference>
<dbReference type="EMBL" id="UFXQ01000001">
    <property type="protein sequence ID" value="STC68903.1"/>
    <property type="molecule type" value="Genomic_DNA"/>
</dbReference>
<feature type="domain" description="N-acetyltransferase" evidence="1">
    <location>
        <begin position="8"/>
        <end position="153"/>
    </location>
</feature>
<dbReference type="Pfam" id="PF13673">
    <property type="entry name" value="Acetyltransf_10"/>
    <property type="match status" value="1"/>
</dbReference>
<accession>A0A376CKP6</accession>
<dbReference type="STRING" id="35756.GCA_001044155_01023"/>
<dbReference type="InterPro" id="IPR000182">
    <property type="entry name" value="GNAT_dom"/>
</dbReference>
<dbReference type="PROSITE" id="PS51186">
    <property type="entry name" value="GNAT"/>
    <property type="match status" value="1"/>
</dbReference>
<name>A0A376CKP6_9CORY</name>
<dbReference type="CDD" id="cd04301">
    <property type="entry name" value="NAT_SF"/>
    <property type="match status" value="1"/>
</dbReference>
<dbReference type="Proteomes" id="UP000254467">
    <property type="component" value="Unassembled WGS sequence"/>
</dbReference>
<organism evidence="2 3">
    <name type="scientific">Corynebacterium pilosum</name>
    <dbReference type="NCBI Taxonomy" id="35756"/>
    <lineage>
        <taxon>Bacteria</taxon>
        <taxon>Bacillati</taxon>
        <taxon>Actinomycetota</taxon>
        <taxon>Actinomycetes</taxon>
        <taxon>Mycobacteriales</taxon>
        <taxon>Corynebacteriaceae</taxon>
        <taxon>Corynebacterium</taxon>
    </lineage>
</organism>
<keyword evidence="2" id="KW-0808">Transferase</keyword>
<dbReference type="RefSeq" id="WP_018581045.1">
    <property type="nucleotide sequence ID" value="NZ_UFXQ01000001.1"/>
</dbReference>
<reference evidence="2 3" key="1">
    <citation type="submission" date="2018-06" db="EMBL/GenBank/DDBJ databases">
        <authorList>
            <consortium name="Pathogen Informatics"/>
            <person name="Doyle S."/>
        </authorList>
    </citation>
    <scope>NUCLEOTIDE SEQUENCE [LARGE SCALE GENOMIC DNA]</scope>
    <source>
        <strain evidence="2 3">NCTC11862</strain>
    </source>
</reference>
<evidence type="ECO:0000313" key="2">
    <source>
        <dbReference type="EMBL" id="STC68903.1"/>
    </source>
</evidence>
<dbReference type="AlphaFoldDB" id="A0A376CKP6"/>
<proteinExistence type="predicted"/>
<dbReference type="SUPFAM" id="SSF55729">
    <property type="entry name" value="Acyl-CoA N-acyltransferases (Nat)"/>
    <property type="match status" value="1"/>
</dbReference>
<sequence>MKPLLTVLPLTDLSPLEVHELYKLRVDVFVHEQQTPYAEIDNTDAHQDTRHVLAWRRGGTDNELMGVARVFPTDDAMVLGRLVVKPEFRGTGLSQQLIRSALTYAFENEPGKDVTLEAQAELTGFYGAFGFVPEGELYDDTGTPHQKMRMTAAQLAQYVLKGAS</sequence>
<gene>
    <name evidence="2" type="ORF">NCTC11862_00679</name>
</gene>
<keyword evidence="3" id="KW-1185">Reference proteome</keyword>